<gene>
    <name evidence="3" type="ORF">BCR43DRAFT_462490</name>
</gene>
<evidence type="ECO:0000259" key="2">
    <source>
        <dbReference type="Pfam" id="PF13649"/>
    </source>
</evidence>
<accession>A0A1X2H4W2</accession>
<comment type="caution">
    <text evidence="3">The sequence shown here is derived from an EMBL/GenBank/DDBJ whole genome shotgun (WGS) entry which is preliminary data.</text>
</comment>
<dbReference type="EMBL" id="MCGN01000009">
    <property type="protein sequence ID" value="ORY93454.1"/>
    <property type="molecule type" value="Genomic_DNA"/>
</dbReference>
<feature type="domain" description="Methyltransferase" evidence="2">
    <location>
        <begin position="194"/>
        <end position="286"/>
    </location>
</feature>
<evidence type="ECO:0000313" key="4">
    <source>
        <dbReference type="Proteomes" id="UP000242180"/>
    </source>
</evidence>
<dbReference type="OMA" id="YVEIMEM"/>
<feature type="compositionally biased region" description="Basic residues" evidence="1">
    <location>
        <begin position="125"/>
        <end position="135"/>
    </location>
</feature>
<dbReference type="PANTHER" id="PTHR43591:SF24">
    <property type="entry name" value="2-METHOXY-6-POLYPRENYL-1,4-BENZOQUINOL METHYLASE, MITOCHONDRIAL"/>
    <property type="match status" value="1"/>
</dbReference>
<dbReference type="InterPro" id="IPR041698">
    <property type="entry name" value="Methyltransf_25"/>
</dbReference>
<keyword evidence="4" id="KW-1185">Reference proteome</keyword>
<dbReference type="Pfam" id="PF13649">
    <property type="entry name" value="Methyltransf_25"/>
    <property type="match status" value="1"/>
</dbReference>
<dbReference type="AlphaFoldDB" id="A0A1X2H4W2"/>
<reference evidence="3 4" key="1">
    <citation type="submission" date="2016-07" db="EMBL/GenBank/DDBJ databases">
        <title>Pervasive Adenine N6-methylation of Active Genes in Fungi.</title>
        <authorList>
            <consortium name="DOE Joint Genome Institute"/>
            <person name="Mondo S.J."/>
            <person name="Dannebaum R.O."/>
            <person name="Kuo R.C."/>
            <person name="Labutti K."/>
            <person name="Haridas S."/>
            <person name="Kuo A."/>
            <person name="Salamov A."/>
            <person name="Ahrendt S.R."/>
            <person name="Lipzen A."/>
            <person name="Sullivan W."/>
            <person name="Andreopoulos W.B."/>
            <person name="Clum A."/>
            <person name="Lindquist E."/>
            <person name="Daum C."/>
            <person name="Ramamoorthy G.K."/>
            <person name="Gryganskyi A."/>
            <person name="Culley D."/>
            <person name="Magnuson J.K."/>
            <person name="James T.Y."/>
            <person name="O'Malley M.A."/>
            <person name="Stajich J.E."/>
            <person name="Spatafora J.W."/>
            <person name="Visel A."/>
            <person name="Grigoriev I.V."/>
        </authorList>
    </citation>
    <scope>NUCLEOTIDE SEQUENCE [LARGE SCALE GENOMIC DNA]</scope>
    <source>
        <strain evidence="3 4">NRRL 2496</strain>
    </source>
</reference>
<feature type="region of interest" description="Disordered" evidence="1">
    <location>
        <begin position="1"/>
        <end position="91"/>
    </location>
</feature>
<feature type="compositionally biased region" description="Basic residues" evidence="1">
    <location>
        <begin position="30"/>
        <end position="40"/>
    </location>
</feature>
<dbReference type="STRING" id="13706.A0A1X2H4W2"/>
<dbReference type="GO" id="GO:0008168">
    <property type="term" value="F:methyltransferase activity"/>
    <property type="evidence" value="ECO:0007669"/>
    <property type="project" value="TreeGrafter"/>
</dbReference>
<dbReference type="OrthoDB" id="2013972at2759"/>
<organism evidence="3 4">
    <name type="scientific">Syncephalastrum racemosum</name>
    <name type="common">Filamentous fungus</name>
    <dbReference type="NCBI Taxonomy" id="13706"/>
    <lineage>
        <taxon>Eukaryota</taxon>
        <taxon>Fungi</taxon>
        <taxon>Fungi incertae sedis</taxon>
        <taxon>Mucoromycota</taxon>
        <taxon>Mucoromycotina</taxon>
        <taxon>Mucoromycetes</taxon>
        <taxon>Mucorales</taxon>
        <taxon>Syncephalastraceae</taxon>
        <taxon>Syncephalastrum</taxon>
    </lineage>
</organism>
<feature type="compositionally biased region" description="Low complexity" evidence="1">
    <location>
        <begin position="13"/>
        <end position="29"/>
    </location>
</feature>
<dbReference type="InParanoid" id="A0A1X2H4W2"/>
<evidence type="ECO:0000256" key="1">
    <source>
        <dbReference type="SAM" id="MobiDB-lite"/>
    </source>
</evidence>
<proteinExistence type="predicted"/>
<dbReference type="InterPro" id="IPR029063">
    <property type="entry name" value="SAM-dependent_MTases_sf"/>
</dbReference>
<dbReference type="Proteomes" id="UP000242180">
    <property type="component" value="Unassembled WGS sequence"/>
</dbReference>
<dbReference type="PANTHER" id="PTHR43591">
    <property type="entry name" value="METHYLTRANSFERASE"/>
    <property type="match status" value="1"/>
</dbReference>
<name>A0A1X2H4W2_SYNRA</name>
<protein>
    <recommendedName>
        <fullName evidence="2">Methyltransferase domain-containing protein</fullName>
    </recommendedName>
</protein>
<evidence type="ECO:0000313" key="3">
    <source>
        <dbReference type="EMBL" id="ORY93454.1"/>
    </source>
</evidence>
<sequence>MTDYPPPDPGNTSSSNSSSAGASASSSSQRRPHHQHRRRSWFQNTGLGSFLTGRPPPPQERVHRMHSDDPALRRTQSHHDADSTRSSPGLVSLIKATTRHGLRRLPTSTDLNTINEYKSKPSFLHFKRKRSGKKKKEQEPQAAVETSTEPSYFLTASEEEADRIQLKNDLVKLAFEGEFALPLNERQMTNGRALDIGCGPGCWCIDFCQTCPRMQVIGIDNGDMFPDPALLPRNCELIQHNVLEGLGIFDDASFDYIHIRFMSLSFTHEQYTKLIRDCWRILKPGGYVEIMEMDMMVYSPGPTTEKLNQDVVETARSRGLKPRLARHLPSLFPEDAKVMQEKYRSLPIGLWGGRLGVLFRDDMLHVLTHSQGAVTEYYGRSEPTEVFASQLEQASRELEQYHSYSNFHYVVAQKPDQDYA</sequence>
<dbReference type="SUPFAM" id="SSF53335">
    <property type="entry name" value="S-adenosyl-L-methionine-dependent methyltransferases"/>
    <property type="match status" value="1"/>
</dbReference>
<dbReference type="CDD" id="cd02440">
    <property type="entry name" value="AdoMet_MTases"/>
    <property type="match status" value="1"/>
</dbReference>
<dbReference type="Gene3D" id="3.40.50.150">
    <property type="entry name" value="Vaccinia Virus protein VP39"/>
    <property type="match status" value="1"/>
</dbReference>
<feature type="compositionally biased region" description="Basic and acidic residues" evidence="1">
    <location>
        <begin position="60"/>
        <end position="83"/>
    </location>
</feature>
<feature type="region of interest" description="Disordered" evidence="1">
    <location>
        <begin position="122"/>
        <end position="149"/>
    </location>
</feature>